<keyword evidence="6" id="KW-0303">Gap junction</keyword>
<evidence type="ECO:0000313" key="13">
    <source>
        <dbReference type="EnsemblMetazoa" id="PPA35750.1"/>
    </source>
</evidence>
<keyword evidence="8 12" id="KW-1133">Transmembrane helix</keyword>
<dbReference type="PRINTS" id="PR01262">
    <property type="entry name" value="INNEXIN"/>
</dbReference>
<keyword evidence="14" id="KW-1185">Reference proteome</keyword>
<dbReference type="GO" id="GO:0034220">
    <property type="term" value="P:monoatomic ion transmembrane transport"/>
    <property type="evidence" value="ECO:0007669"/>
    <property type="project" value="UniProtKB-KW"/>
</dbReference>
<comment type="function">
    <text evidence="12">Structural component of the gap junctions.</text>
</comment>
<keyword evidence="9 12" id="KW-0406">Ion transport</keyword>
<evidence type="ECO:0000313" key="14">
    <source>
        <dbReference type="Proteomes" id="UP000005239"/>
    </source>
</evidence>
<evidence type="ECO:0000256" key="10">
    <source>
        <dbReference type="ARBA" id="ARBA00023136"/>
    </source>
</evidence>
<evidence type="ECO:0000256" key="5">
    <source>
        <dbReference type="ARBA" id="ARBA00022692"/>
    </source>
</evidence>
<dbReference type="Proteomes" id="UP000005239">
    <property type="component" value="Unassembled WGS sequence"/>
</dbReference>
<dbReference type="EnsemblMetazoa" id="PPA35750.1">
    <property type="protein sequence ID" value="PPA35750.1"/>
    <property type="gene ID" value="WBGene00274119"/>
</dbReference>
<evidence type="ECO:0000256" key="9">
    <source>
        <dbReference type="ARBA" id="ARBA00023065"/>
    </source>
</evidence>
<name>A0A2A6BNH1_PRIPA</name>
<dbReference type="PANTHER" id="PTHR11893">
    <property type="entry name" value="INNEXIN"/>
    <property type="match status" value="1"/>
</dbReference>
<evidence type="ECO:0000256" key="12">
    <source>
        <dbReference type="RuleBase" id="RU010713"/>
    </source>
</evidence>
<reference evidence="14" key="1">
    <citation type="journal article" date="2008" name="Nat. Genet.">
        <title>The Pristionchus pacificus genome provides a unique perspective on nematode lifestyle and parasitism.</title>
        <authorList>
            <person name="Dieterich C."/>
            <person name="Clifton S.W."/>
            <person name="Schuster L.N."/>
            <person name="Chinwalla A."/>
            <person name="Delehaunty K."/>
            <person name="Dinkelacker I."/>
            <person name="Fulton L."/>
            <person name="Fulton R."/>
            <person name="Godfrey J."/>
            <person name="Minx P."/>
            <person name="Mitreva M."/>
            <person name="Roeseler W."/>
            <person name="Tian H."/>
            <person name="Witte H."/>
            <person name="Yang S.P."/>
            <person name="Wilson R.K."/>
            <person name="Sommer R.J."/>
        </authorList>
    </citation>
    <scope>NUCLEOTIDE SEQUENCE [LARGE SCALE GENOMIC DNA]</scope>
    <source>
        <strain evidence="14">PS312</strain>
    </source>
</reference>
<keyword evidence="11 12" id="KW-0407">Ion channel</keyword>
<dbReference type="AlphaFoldDB" id="A0A2A6BNH1"/>
<keyword evidence="7" id="KW-0965">Cell junction</keyword>
<keyword evidence="5 12" id="KW-0812">Transmembrane</keyword>
<protein>
    <recommendedName>
        <fullName evidence="12">Innexin</fullName>
    </recommendedName>
</protein>
<sequence>MHVRKMMSTPAKEGHSHADQGVQKLKSVRLRQLDGSNSGADRRSSTATGKRFIRPRSRFAGVIDRLRWRTFTKVSNYCSLIDALISANSAAAWFKASEQGEILLLNLKQNGLIGAMSVPIKLLWQLGEKKGIEQPRESIGSIDVSDTLNWKATPVLLAICAFIIGGSQAFGEPISCIHPLEIKVWYKYVSTYCFLEGSYSMGPNNNLSTVAGMHKMDRKVLQMENPVEFYQWVPFFLSLQLIMFLSPGLFWKWARKRQSLDLDSIIEHAEAIRDSMGDPDARDGKMHDIVEYLDENLRASTDRDRCSLTILLLVVKFVTLMNAAYQFIFLVHYIGEGDAFFGYEIIQSFMAGSMTSRFFPLQVLCDLSFSIKLAQSQDYTMQCLLSLNYFHDKMFGLLWLWYIFLITYSIVTFILFTFSLLPFESSIRPQFSTSLYETNKNSIREFYHKMLLTDGIVLLKFISKLKGHNLSSEIAGRLFTKYEQIEALSAWVYPHSLKTKPMNMKTYNEYQN</sequence>
<keyword evidence="4" id="KW-1003">Cell membrane</keyword>
<dbReference type="Pfam" id="PF00876">
    <property type="entry name" value="Innexin"/>
    <property type="match status" value="1"/>
</dbReference>
<dbReference type="PROSITE" id="PS51013">
    <property type="entry name" value="PANNEXIN"/>
    <property type="match status" value="1"/>
</dbReference>
<evidence type="ECO:0000256" key="2">
    <source>
        <dbReference type="ARBA" id="ARBA00004651"/>
    </source>
</evidence>
<dbReference type="GO" id="GO:0005921">
    <property type="term" value="C:gap junction"/>
    <property type="evidence" value="ECO:0000318"/>
    <property type="project" value="GO_Central"/>
</dbReference>
<evidence type="ECO:0000256" key="7">
    <source>
        <dbReference type="ARBA" id="ARBA00022949"/>
    </source>
</evidence>
<evidence type="ECO:0000256" key="8">
    <source>
        <dbReference type="ARBA" id="ARBA00022989"/>
    </source>
</evidence>
<feature type="transmembrane region" description="Helical" evidence="12">
    <location>
        <begin position="399"/>
        <end position="421"/>
    </location>
</feature>
<dbReference type="InterPro" id="IPR000990">
    <property type="entry name" value="Innexin"/>
</dbReference>
<dbReference type="GO" id="GO:0005886">
    <property type="term" value="C:plasma membrane"/>
    <property type="evidence" value="ECO:0000318"/>
    <property type="project" value="GO_Central"/>
</dbReference>
<evidence type="ECO:0000256" key="11">
    <source>
        <dbReference type="ARBA" id="ARBA00023303"/>
    </source>
</evidence>
<evidence type="ECO:0000256" key="3">
    <source>
        <dbReference type="ARBA" id="ARBA00022448"/>
    </source>
</evidence>
<gene>
    <name evidence="13" type="primary">WBGene00274119</name>
    <name evidence="12" type="synonym">inx</name>
</gene>
<reference evidence="13" key="2">
    <citation type="submission" date="2022-06" db="UniProtKB">
        <authorList>
            <consortium name="EnsemblMetazoa"/>
        </authorList>
    </citation>
    <scope>IDENTIFICATION</scope>
    <source>
        <strain evidence="13">PS312</strain>
    </source>
</reference>
<organism evidence="13 14">
    <name type="scientific">Pristionchus pacificus</name>
    <name type="common">Parasitic nematode worm</name>
    <dbReference type="NCBI Taxonomy" id="54126"/>
    <lineage>
        <taxon>Eukaryota</taxon>
        <taxon>Metazoa</taxon>
        <taxon>Ecdysozoa</taxon>
        <taxon>Nematoda</taxon>
        <taxon>Chromadorea</taxon>
        <taxon>Rhabditida</taxon>
        <taxon>Rhabditina</taxon>
        <taxon>Diplogasteromorpha</taxon>
        <taxon>Diplogasteroidea</taxon>
        <taxon>Neodiplogasteridae</taxon>
        <taxon>Pristionchus</taxon>
    </lineage>
</organism>
<comment type="similarity">
    <text evidence="12">Belongs to the pannexin family.</text>
</comment>
<comment type="caution">
    <text evidence="12">Lacks conserved residue(s) required for the propagation of feature annotation.</text>
</comment>
<evidence type="ECO:0000256" key="1">
    <source>
        <dbReference type="ARBA" id="ARBA00004610"/>
    </source>
</evidence>
<comment type="subcellular location">
    <subcellularLocation>
        <location evidence="1">Cell junction</location>
        <location evidence="1">Gap junction</location>
    </subcellularLocation>
    <subcellularLocation>
        <location evidence="2 12">Cell membrane</location>
        <topology evidence="2 12">Multi-pass membrane protein</topology>
    </subcellularLocation>
</comment>
<accession>A0A8R1UPH5</accession>
<keyword evidence="3 12" id="KW-0813">Transport</keyword>
<keyword evidence="10 12" id="KW-0472">Membrane</keyword>
<feature type="transmembrane region" description="Helical" evidence="12">
    <location>
        <begin position="229"/>
        <end position="251"/>
    </location>
</feature>
<feature type="transmembrane region" description="Helical" evidence="12">
    <location>
        <begin position="308"/>
        <end position="334"/>
    </location>
</feature>
<dbReference type="GO" id="GO:0005243">
    <property type="term" value="F:gap junction channel activity"/>
    <property type="evidence" value="ECO:0000318"/>
    <property type="project" value="GO_Central"/>
</dbReference>
<dbReference type="OrthoDB" id="5867527at2759"/>
<accession>A0A2A6BNH1</accession>
<dbReference type="PANTHER" id="PTHR11893:SF20">
    <property type="entry name" value="INNEXIN-3"/>
    <property type="match status" value="1"/>
</dbReference>
<evidence type="ECO:0000256" key="6">
    <source>
        <dbReference type="ARBA" id="ARBA00022868"/>
    </source>
</evidence>
<proteinExistence type="inferred from homology"/>
<evidence type="ECO:0000256" key="4">
    <source>
        <dbReference type="ARBA" id="ARBA00022475"/>
    </source>
</evidence>